<reference evidence="2" key="1">
    <citation type="submission" date="2020-02" db="EMBL/GenBank/DDBJ databases">
        <authorList>
            <person name="Meier V. D."/>
        </authorList>
    </citation>
    <scope>NUCLEOTIDE SEQUENCE</scope>
    <source>
        <strain evidence="2">AVDCRST_MAG64</strain>
    </source>
</reference>
<dbReference type="GO" id="GO:0031176">
    <property type="term" value="F:endo-1,4-beta-xylanase activity"/>
    <property type="evidence" value="ECO:0007669"/>
    <property type="project" value="UniProtKB-EC"/>
</dbReference>
<feature type="compositionally biased region" description="Basic and acidic residues" evidence="1">
    <location>
        <begin position="144"/>
        <end position="159"/>
    </location>
</feature>
<feature type="compositionally biased region" description="Basic and acidic residues" evidence="1">
    <location>
        <begin position="231"/>
        <end position="248"/>
    </location>
</feature>
<feature type="compositionally biased region" description="Basic and acidic residues" evidence="1">
    <location>
        <begin position="36"/>
        <end position="73"/>
    </location>
</feature>
<feature type="compositionally biased region" description="Basic and acidic residues" evidence="1">
    <location>
        <begin position="102"/>
        <end position="115"/>
    </location>
</feature>
<feature type="compositionally biased region" description="Basic and acidic residues" evidence="1">
    <location>
        <begin position="170"/>
        <end position="183"/>
    </location>
</feature>
<keyword evidence="2" id="KW-0326">Glycosidase</keyword>
<gene>
    <name evidence="2" type="ORF">AVDCRST_MAG64-3300</name>
</gene>
<feature type="region of interest" description="Disordered" evidence="1">
    <location>
        <begin position="1"/>
        <end position="185"/>
    </location>
</feature>
<evidence type="ECO:0000256" key="1">
    <source>
        <dbReference type="SAM" id="MobiDB-lite"/>
    </source>
</evidence>
<feature type="compositionally biased region" description="Basic residues" evidence="1">
    <location>
        <begin position="249"/>
        <end position="260"/>
    </location>
</feature>
<feature type="non-terminal residue" evidence="2">
    <location>
        <position position="1"/>
    </location>
</feature>
<keyword evidence="2" id="KW-0858">Xylan degradation</keyword>
<proteinExistence type="predicted"/>
<sequence length="277" mass="31630">PPGRRRRARRRRRAGRAQRRRRPRVPRTPGRVRQGARRDRARQARDGQLRVQIRRHDAEDERLHAARLLEGREVPGAVPAPRHRRGRGRVATLRRPRPAPRQPDRRRQGEADDRRHAQRPGAAERPRRGRRLPRRPRVRQVRGRPAEGRDPVRREELLGKGRPRAPRAGRPVDGRRAVAELRARAPRHVRVGRRVLLGAQHEAARGTRAGPGGGEGQAQAPVPLLWQQGRADARQPDAPRVPEGERRPPHLARRRQRPRRGALEEHAVPLPSAGLPV</sequence>
<feature type="compositionally biased region" description="Basic residues" evidence="1">
    <location>
        <begin position="81"/>
        <end position="98"/>
    </location>
</feature>
<keyword evidence="2" id="KW-0624">Polysaccharide degradation</keyword>
<keyword evidence="2" id="KW-0119">Carbohydrate metabolism</keyword>
<evidence type="ECO:0000313" key="2">
    <source>
        <dbReference type="EMBL" id="CAA9428395.1"/>
    </source>
</evidence>
<feature type="region of interest" description="Disordered" evidence="1">
    <location>
        <begin position="198"/>
        <end position="277"/>
    </location>
</feature>
<dbReference type="EMBL" id="CADCUQ010000766">
    <property type="protein sequence ID" value="CAA9428395.1"/>
    <property type="molecule type" value="Genomic_DNA"/>
</dbReference>
<keyword evidence="2" id="KW-0378">Hydrolase</keyword>
<dbReference type="AlphaFoldDB" id="A0A6J4PZU2"/>
<feature type="compositionally biased region" description="Basic residues" evidence="1">
    <location>
        <begin position="127"/>
        <end position="142"/>
    </location>
</feature>
<protein>
    <submittedName>
        <fullName evidence="2">Endo-1,4-beta-xylanase</fullName>
        <ecNumber evidence="2">3.2.1.8</ecNumber>
    </submittedName>
</protein>
<organism evidence="2">
    <name type="scientific">uncultured Phycisphaerae bacterium</name>
    <dbReference type="NCBI Taxonomy" id="904963"/>
    <lineage>
        <taxon>Bacteria</taxon>
        <taxon>Pseudomonadati</taxon>
        <taxon>Planctomycetota</taxon>
        <taxon>Phycisphaerae</taxon>
        <taxon>environmental samples</taxon>
    </lineage>
</organism>
<dbReference type="GO" id="GO:0045493">
    <property type="term" value="P:xylan catabolic process"/>
    <property type="evidence" value="ECO:0007669"/>
    <property type="project" value="UniProtKB-KW"/>
</dbReference>
<dbReference type="EC" id="3.2.1.8" evidence="2"/>
<accession>A0A6J4PZU2</accession>
<name>A0A6J4PZU2_9BACT</name>
<feature type="non-terminal residue" evidence="2">
    <location>
        <position position="277"/>
    </location>
</feature>
<feature type="compositionally biased region" description="Basic residues" evidence="1">
    <location>
        <begin position="1"/>
        <end position="25"/>
    </location>
</feature>